<evidence type="ECO:0000256" key="1">
    <source>
        <dbReference type="ARBA" id="ARBA00008984"/>
    </source>
</evidence>
<dbReference type="InterPro" id="IPR036868">
    <property type="entry name" value="TusA-like_sf"/>
</dbReference>
<dbReference type="RefSeq" id="WP_271890055.1">
    <property type="nucleotide sequence ID" value="NZ_JAQBIE010000022.1"/>
</dbReference>
<proteinExistence type="inferred from homology"/>
<comment type="caution">
    <text evidence="3">The sequence shown here is derived from an EMBL/GenBank/DDBJ whole genome shotgun (WGS) entry which is preliminary data.</text>
</comment>
<name>A0ABT4ZI01_9RHOB</name>
<dbReference type="PANTHER" id="PTHR33279">
    <property type="entry name" value="SULFUR CARRIER PROTEIN YEDF-RELATED"/>
    <property type="match status" value="1"/>
</dbReference>
<dbReference type="EMBL" id="JAQBIE010000022">
    <property type="protein sequence ID" value="MDB6178941.1"/>
    <property type="molecule type" value="Genomic_DNA"/>
</dbReference>
<dbReference type="Pfam" id="PF01206">
    <property type="entry name" value="TusA"/>
    <property type="match status" value="1"/>
</dbReference>
<organism evidence="3 4">
    <name type="scientific">Paracoccus onchidii</name>
    <dbReference type="NCBI Taxonomy" id="3017813"/>
    <lineage>
        <taxon>Bacteria</taxon>
        <taxon>Pseudomonadati</taxon>
        <taxon>Pseudomonadota</taxon>
        <taxon>Alphaproteobacteria</taxon>
        <taxon>Rhodobacterales</taxon>
        <taxon>Paracoccaceae</taxon>
        <taxon>Paracoccus</taxon>
    </lineage>
</organism>
<reference evidence="3" key="1">
    <citation type="submission" date="2022-12" db="EMBL/GenBank/DDBJ databases">
        <title>Paracoccus onchidii sp. nov., isolated from a marine invertebrate from the South China Sea.</title>
        <authorList>
            <person name="Xu S."/>
            <person name="Liu Z."/>
            <person name="Xu Y."/>
        </authorList>
    </citation>
    <scope>NUCLEOTIDE SEQUENCE</scope>
    <source>
        <strain evidence="3">Z330</strain>
    </source>
</reference>
<gene>
    <name evidence="3" type="ORF">PAF17_15715</name>
</gene>
<dbReference type="CDD" id="cd00291">
    <property type="entry name" value="SirA_YedF_YeeD"/>
    <property type="match status" value="1"/>
</dbReference>
<sequence length="90" mass="9712">MTSAPLVDARGLLCPLPVLRLRKALLACRPGDRLRLLASDPMAVVDVPHFCAQAGHAMIAAHDHDDGLHEFIVERGPDRPAGRDDAPETD</sequence>
<dbReference type="Proteomes" id="UP001165641">
    <property type="component" value="Unassembled WGS sequence"/>
</dbReference>
<dbReference type="SUPFAM" id="SSF64307">
    <property type="entry name" value="SirA-like"/>
    <property type="match status" value="1"/>
</dbReference>
<dbReference type="PANTHER" id="PTHR33279:SF6">
    <property type="entry name" value="SULFUR CARRIER PROTEIN YEDF-RELATED"/>
    <property type="match status" value="1"/>
</dbReference>
<protein>
    <submittedName>
        <fullName evidence="3">Sulfurtransferase TusA family protein</fullName>
    </submittedName>
</protein>
<comment type="similarity">
    <text evidence="1">Belongs to the sulfur carrier protein TusA family.</text>
</comment>
<keyword evidence="4" id="KW-1185">Reference proteome</keyword>
<accession>A0ABT4ZI01</accession>
<dbReference type="InterPro" id="IPR001455">
    <property type="entry name" value="TusA-like"/>
</dbReference>
<evidence type="ECO:0000313" key="4">
    <source>
        <dbReference type="Proteomes" id="UP001165641"/>
    </source>
</evidence>
<feature type="domain" description="UPF0033" evidence="2">
    <location>
        <begin position="7"/>
        <end position="31"/>
    </location>
</feature>
<evidence type="ECO:0000313" key="3">
    <source>
        <dbReference type="EMBL" id="MDB6178941.1"/>
    </source>
</evidence>
<dbReference type="PROSITE" id="PS01148">
    <property type="entry name" value="UPF0033"/>
    <property type="match status" value="1"/>
</dbReference>
<dbReference type="Gene3D" id="3.30.110.40">
    <property type="entry name" value="TusA-like domain"/>
    <property type="match status" value="1"/>
</dbReference>
<evidence type="ECO:0000259" key="2">
    <source>
        <dbReference type="PROSITE" id="PS01148"/>
    </source>
</evidence>